<evidence type="ECO:0000256" key="6">
    <source>
        <dbReference type="SAM" id="Phobius"/>
    </source>
</evidence>
<keyword evidence="9" id="KW-1185">Reference proteome</keyword>
<organism evidence="8 9">
    <name type="scientific">Karstenula rhodostoma CBS 690.94</name>
    <dbReference type="NCBI Taxonomy" id="1392251"/>
    <lineage>
        <taxon>Eukaryota</taxon>
        <taxon>Fungi</taxon>
        <taxon>Dikarya</taxon>
        <taxon>Ascomycota</taxon>
        <taxon>Pezizomycotina</taxon>
        <taxon>Dothideomycetes</taxon>
        <taxon>Pleosporomycetidae</taxon>
        <taxon>Pleosporales</taxon>
        <taxon>Massarineae</taxon>
        <taxon>Didymosphaeriaceae</taxon>
        <taxon>Karstenula</taxon>
    </lineage>
</organism>
<dbReference type="Proteomes" id="UP000799764">
    <property type="component" value="Unassembled WGS sequence"/>
</dbReference>
<dbReference type="PANTHER" id="PTHR33048">
    <property type="entry name" value="PTH11-LIKE INTEGRAL MEMBRANE PROTEIN (AFU_ORTHOLOGUE AFUA_5G11245)"/>
    <property type="match status" value="1"/>
</dbReference>
<feature type="transmembrane region" description="Helical" evidence="6">
    <location>
        <begin position="101"/>
        <end position="125"/>
    </location>
</feature>
<evidence type="ECO:0000256" key="3">
    <source>
        <dbReference type="ARBA" id="ARBA00022989"/>
    </source>
</evidence>
<dbReference type="InterPro" id="IPR049326">
    <property type="entry name" value="Rhodopsin_dom_fungi"/>
</dbReference>
<dbReference type="GO" id="GO:0016020">
    <property type="term" value="C:membrane"/>
    <property type="evidence" value="ECO:0007669"/>
    <property type="project" value="UniProtKB-SubCell"/>
</dbReference>
<keyword evidence="2 6" id="KW-0812">Transmembrane</keyword>
<feature type="transmembrane region" description="Helical" evidence="6">
    <location>
        <begin position="175"/>
        <end position="195"/>
    </location>
</feature>
<evidence type="ECO:0000256" key="4">
    <source>
        <dbReference type="ARBA" id="ARBA00023136"/>
    </source>
</evidence>
<feature type="transmembrane region" description="Helical" evidence="6">
    <location>
        <begin position="241"/>
        <end position="266"/>
    </location>
</feature>
<dbReference type="EMBL" id="MU001503">
    <property type="protein sequence ID" value="KAF2443275.1"/>
    <property type="molecule type" value="Genomic_DNA"/>
</dbReference>
<feature type="transmembrane region" description="Helical" evidence="6">
    <location>
        <begin position="137"/>
        <end position="155"/>
    </location>
</feature>
<proteinExistence type="inferred from homology"/>
<comment type="subcellular location">
    <subcellularLocation>
        <location evidence="1">Membrane</location>
        <topology evidence="1">Multi-pass membrane protein</topology>
    </subcellularLocation>
</comment>
<evidence type="ECO:0000256" key="2">
    <source>
        <dbReference type="ARBA" id="ARBA00022692"/>
    </source>
</evidence>
<dbReference type="AlphaFoldDB" id="A0A9P4PDY4"/>
<keyword evidence="3 6" id="KW-1133">Transmembrane helix</keyword>
<sequence length="321" mass="35685">MWGVIPPPPGVPPSFGERTKLQERSITVYTALTAVATFFVLLRLYTRLYLTNNLGWDDALVFLGWIGCTAWIAICMSALQYGFGQHIWNVTPAQFAVYLKLLTGISIVYVWTPALSKLSLLALYYRILPDKPSRAGVHILFVVILGYNLGVTITIVGPCNLLKHSDPTCLMDTNLAMAILNIITDVCIIVLPAQILLKLQMDRKQKWLIGITFVVGSGVIIISIVRIIYVYKYVGDPDVTYYQAAAALFSTAELNVGVICTSMIGLKPFVDTCRSFIHTCWAFIKDSQNSEHSLLTKDEPIDLEVYYVVGHNKEDSGLGVR</sequence>
<dbReference type="Pfam" id="PF20684">
    <property type="entry name" value="Fung_rhodopsin"/>
    <property type="match status" value="1"/>
</dbReference>
<name>A0A9P4PDY4_9PLEO</name>
<dbReference type="InterPro" id="IPR052337">
    <property type="entry name" value="SAT4-like"/>
</dbReference>
<dbReference type="OrthoDB" id="3648173at2759"/>
<feature type="domain" description="Rhodopsin" evidence="7">
    <location>
        <begin position="42"/>
        <end position="270"/>
    </location>
</feature>
<evidence type="ECO:0000313" key="8">
    <source>
        <dbReference type="EMBL" id="KAF2443275.1"/>
    </source>
</evidence>
<accession>A0A9P4PDY4</accession>
<evidence type="ECO:0000256" key="1">
    <source>
        <dbReference type="ARBA" id="ARBA00004141"/>
    </source>
</evidence>
<keyword evidence="4 6" id="KW-0472">Membrane</keyword>
<gene>
    <name evidence="8" type="ORF">P171DRAFT_416795</name>
</gene>
<protein>
    <recommendedName>
        <fullName evidence="7">Rhodopsin domain-containing protein</fullName>
    </recommendedName>
</protein>
<feature type="transmembrane region" description="Helical" evidence="6">
    <location>
        <begin position="207"/>
        <end position="229"/>
    </location>
</feature>
<reference evidence="8" key="1">
    <citation type="journal article" date="2020" name="Stud. Mycol.">
        <title>101 Dothideomycetes genomes: a test case for predicting lifestyles and emergence of pathogens.</title>
        <authorList>
            <person name="Haridas S."/>
            <person name="Albert R."/>
            <person name="Binder M."/>
            <person name="Bloem J."/>
            <person name="Labutti K."/>
            <person name="Salamov A."/>
            <person name="Andreopoulos B."/>
            <person name="Baker S."/>
            <person name="Barry K."/>
            <person name="Bills G."/>
            <person name="Bluhm B."/>
            <person name="Cannon C."/>
            <person name="Castanera R."/>
            <person name="Culley D."/>
            <person name="Daum C."/>
            <person name="Ezra D."/>
            <person name="Gonzalez J."/>
            <person name="Henrissat B."/>
            <person name="Kuo A."/>
            <person name="Liang C."/>
            <person name="Lipzen A."/>
            <person name="Lutzoni F."/>
            <person name="Magnuson J."/>
            <person name="Mondo S."/>
            <person name="Nolan M."/>
            <person name="Ohm R."/>
            <person name="Pangilinan J."/>
            <person name="Park H.-J."/>
            <person name="Ramirez L."/>
            <person name="Alfaro M."/>
            <person name="Sun H."/>
            <person name="Tritt A."/>
            <person name="Yoshinaga Y."/>
            <person name="Zwiers L.-H."/>
            <person name="Turgeon B."/>
            <person name="Goodwin S."/>
            <person name="Spatafora J."/>
            <person name="Crous P."/>
            <person name="Grigoriev I."/>
        </authorList>
    </citation>
    <scope>NUCLEOTIDE SEQUENCE</scope>
    <source>
        <strain evidence="8">CBS 690.94</strain>
    </source>
</reference>
<evidence type="ECO:0000259" key="7">
    <source>
        <dbReference type="Pfam" id="PF20684"/>
    </source>
</evidence>
<dbReference type="PANTHER" id="PTHR33048:SF47">
    <property type="entry name" value="INTEGRAL MEMBRANE PROTEIN-RELATED"/>
    <property type="match status" value="1"/>
</dbReference>
<feature type="transmembrane region" description="Helical" evidence="6">
    <location>
        <begin position="26"/>
        <end position="46"/>
    </location>
</feature>
<feature type="transmembrane region" description="Helical" evidence="6">
    <location>
        <begin position="58"/>
        <end position="81"/>
    </location>
</feature>
<evidence type="ECO:0000256" key="5">
    <source>
        <dbReference type="ARBA" id="ARBA00038359"/>
    </source>
</evidence>
<comment type="similarity">
    <text evidence="5">Belongs to the SAT4 family.</text>
</comment>
<evidence type="ECO:0000313" key="9">
    <source>
        <dbReference type="Proteomes" id="UP000799764"/>
    </source>
</evidence>
<comment type="caution">
    <text evidence="8">The sequence shown here is derived from an EMBL/GenBank/DDBJ whole genome shotgun (WGS) entry which is preliminary data.</text>
</comment>